<protein>
    <submittedName>
        <fullName evidence="1">Helix-turn-helix domain-containing protein</fullName>
    </submittedName>
</protein>
<gene>
    <name evidence="1" type="ORF">GCM10023217_01770</name>
</gene>
<dbReference type="EMBL" id="BAABIE010000001">
    <property type="protein sequence ID" value="GAA4738125.1"/>
    <property type="molecule type" value="Genomic_DNA"/>
</dbReference>
<organism evidence="1 2">
    <name type="scientific">Gordonia alkaliphila</name>
    <dbReference type="NCBI Taxonomy" id="1053547"/>
    <lineage>
        <taxon>Bacteria</taxon>
        <taxon>Bacillati</taxon>
        <taxon>Actinomycetota</taxon>
        <taxon>Actinomycetes</taxon>
        <taxon>Mycobacteriales</taxon>
        <taxon>Gordoniaceae</taxon>
        <taxon>Gordonia</taxon>
    </lineage>
</organism>
<accession>A0ABP8YUR9</accession>
<keyword evidence="2" id="KW-1185">Reference proteome</keyword>
<dbReference type="RefSeq" id="WP_345312094.1">
    <property type="nucleotide sequence ID" value="NZ_BAABIE010000001.1"/>
</dbReference>
<dbReference type="SUPFAM" id="SSF46785">
    <property type="entry name" value="Winged helix' DNA-binding domain"/>
    <property type="match status" value="1"/>
</dbReference>
<name>A0ABP8YUR9_9ACTN</name>
<proteinExistence type="predicted"/>
<evidence type="ECO:0000313" key="2">
    <source>
        <dbReference type="Proteomes" id="UP001500822"/>
    </source>
</evidence>
<dbReference type="Proteomes" id="UP001500822">
    <property type="component" value="Unassembled WGS sequence"/>
</dbReference>
<comment type="caution">
    <text evidence="1">The sequence shown here is derived from an EMBL/GenBank/DDBJ whole genome shotgun (WGS) entry which is preliminary data.</text>
</comment>
<reference evidence="2" key="1">
    <citation type="journal article" date="2019" name="Int. J. Syst. Evol. Microbiol.">
        <title>The Global Catalogue of Microorganisms (GCM) 10K type strain sequencing project: providing services to taxonomists for standard genome sequencing and annotation.</title>
        <authorList>
            <consortium name="The Broad Institute Genomics Platform"/>
            <consortium name="The Broad Institute Genome Sequencing Center for Infectious Disease"/>
            <person name="Wu L."/>
            <person name="Ma J."/>
        </authorList>
    </citation>
    <scope>NUCLEOTIDE SEQUENCE [LARGE SCALE GENOMIC DNA]</scope>
    <source>
        <strain evidence="2">JCM 18077</strain>
    </source>
</reference>
<sequence>MTLRQDLLAVLQDAEEPLTVDRLAAATGRPATTVRFHLDRLLRDDAIVAAPVGGPGPGRPRLAYTAHGRMDPTGARDFDLLAQALAAALADDPDGPRKATAAGAVLGADRADPAADPLDDLLDVLMEAGFSPAVSGGDRIRLRRCPFLEAARAHPAVTCAVHRGLMQGVLDAPRTGTTGGAGWQLAALEAFVDGDHCVARVRRPAHRAELRAP</sequence>
<dbReference type="InterPro" id="IPR036390">
    <property type="entry name" value="WH_DNA-bd_sf"/>
</dbReference>
<evidence type="ECO:0000313" key="1">
    <source>
        <dbReference type="EMBL" id="GAA4738125.1"/>
    </source>
</evidence>